<keyword evidence="1" id="KW-0175">Coiled coil</keyword>
<reference evidence="3" key="1">
    <citation type="journal article" date="2020" name="Stud. Mycol.">
        <title>101 Dothideomycetes genomes: a test case for predicting lifestyles and emergence of pathogens.</title>
        <authorList>
            <person name="Haridas S."/>
            <person name="Albert R."/>
            <person name="Binder M."/>
            <person name="Bloem J."/>
            <person name="Labutti K."/>
            <person name="Salamov A."/>
            <person name="Andreopoulos B."/>
            <person name="Baker S."/>
            <person name="Barry K."/>
            <person name="Bills G."/>
            <person name="Bluhm B."/>
            <person name="Cannon C."/>
            <person name="Castanera R."/>
            <person name="Culley D."/>
            <person name="Daum C."/>
            <person name="Ezra D."/>
            <person name="Gonzalez J."/>
            <person name="Henrissat B."/>
            <person name="Kuo A."/>
            <person name="Liang C."/>
            <person name="Lipzen A."/>
            <person name="Lutzoni F."/>
            <person name="Magnuson J."/>
            <person name="Mondo S."/>
            <person name="Nolan M."/>
            <person name="Ohm R."/>
            <person name="Pangilinan J."/>
            <person name="Park H.-J."/>
            <person name="Ramirez L."/>
            <person name="Alfaro M."/>
            <person name="Sun H."/>
            <person name="Tritt A."/>
            <person name="Yoshinaga Y."/>
            <person name="Zwiers L.-H."/>
            <person name="Turgeon B."/>
            <person name="Goodwin S."/>
            <person name="Spatafora J."/>
            <person name="Crous P."/>
            <person name="Grigoriev I."/>
        </authorList>
    </citation>
    <scope>NUCLEOTIDE SEQUENCE</scope>
    <source>
        <strain evidence="3">CBS 125425</strain>
    </source>
</reference>
<comment type="caution">
    <text evidence="3">The sequence shown here is derived from an EMBL/GenBank/DDBJ whole genome shotgun (WGS) entry which is preliminary data.</text>
</comment>
<accession>A0A9P4V3J3</accession>
<feature type="coiled-coil region" evidence="1">
    <location>
        <begin position="136"/>
        <end position="184"/>
    </location>
</feature>
<feature type="region of interest" description="Disordered" evidence="2">
    <location>
        <begin position="36"/>
        <end position="76"/>
    </location>
</feature>
<dbReference type="EMBL" id="ML996108">
    <property type="protein sequence ID" value="KAF2738567.1"/>
    <property type="molecule type" value="Genomic_DNA"/>
</dbReference>
<feature type="compositionally biased region" description="Basic and acidic residues" evidence="2">
    <location>
        <begin position="45"/>
        <end position="59"/>
    </location>
</feature>
<evidence type="ECO:0000256" key="2">
    <source>
        <dbReference type="SAM" id="MobiDB-lite"/>
    </source>
</evidence>
<gene>
    <name evidence="3" type="ORF">EJ04DRAFT_560576</name>
</gene>
<organism evidence="3 4">
    <name type="scientific">Polyplosphaeria fusca</name>
    <dbReference type="NCBI Taxonomy" id="682080"/>
    <lineage>
        <taxon>Eukaryota</taxon>
        <taxon>Fungi</taxon>
        <taxon>Dikarya</taxon>
        <taxon>Ascomycota</taxon>
        <taxon>Pezizomycotina</taxon>
        <taxon>Dothideomycetes</taxon>
        <taxon>Pleosporomycetidae</taxon>
        <taxon>Pleosporales</taxon>
        <taxon>Tetraplosphaeriaceae</taxon>
        <taxon>Polyplosphaeria</taxon>
    </lineage>
</organism>
<evidence type="ECO:0000313" key="3">
    <source>
        <dbReference type="EMBL" id="KAF2738567.1"/>
    </source>
</evidence>
<evidence type="ECO:0000256" key="1">
    <source>
        <dbReference type="SAM" id="Coils"/>
    </source>
</evidence>
<sequence length="394" mass="45511">MPKSCPLSEPLVESRNSLTRMFSKLKSSRNTSILRHCRRTIKSSVDPDKQSRDERDIRNTQKPTTPKPSPREHDAKGNYMLFVQKLCKQLEQYQRQAYKLKISRGACIELNRSRKSRIVGAEAELKEQEAYTLKMKEAYDQRLEALDEDNRKLREELEGKQEIIQELRATVRVKDNELSLKKNEFGQLMECYDALAGENSTFQSRIEELNRVATKLHNASSANEETITVLQNETEQLQRNIHQDDVLKKELTEQLSKETEHHCIERQSYENRQMAMADEVFRLSDIVRNSDIKIARSERAATAQKLALARKTAEFANSLEHEPDRPQKLESQNRQLATEHAGLTIQLRQRDNHIEELKAAVLNQNLDAGITAVDNLNARREGTGTHHRQGFNQV</sequence>
<dbReference type="Proteomes" id="UP000799444">
    <property type="component" value="Unassembled WGS sequence"/>
</dbReference>
<dbReference type="AlphaFoldDB" id="A0A9P4V3J3"/>
<keyword evidence="4" id="KW-1185">Reference proteome</keyword>
<evidence type="ECO:0000313" key="4">
    <source>
        <dbReference type="Proteomes" id="UP000799444"/>
    </source>
</evidence>
<protein>
    <submittedName>
        <fullName evidence="3">Uncharacterized protein</fullName>
    </submittedName>
</protein>
<name>A0A9P4V3J3_9PLEO</name>
<proteinExistence type="predicted"/>